<dbReference type="EMBL" id="BMHH01000001">
    <property type="protein sequence ID" value="GGA80383.1"/>
    <property type="molecule type" value="Genomic_DNA"/>
</dbReference>
<dbReference type="PROSITE" id="PS51186">
    <property type="entry name" value="GNAT"/>
    <property type="match status" value="1"/>
</dbReference>
<evidence type="ECO:0000313" key="2">
    <source>
        <dbReference type="EMBL" id="GGA80383.1"/>
    </source>
</evidence>
<dbReference type="AlphaFoldDB" id="A0A916S1P3"/>
<dbReference type="Proteomes" id="UP000646478">
    <property type="component" value="Unassembled WGS sequence"/>
</dbReference>
<organism evidence="2 3">
    <name type="scientific">Brucella endophytica</name>
    <dbReference type="NCBI Taxonomy" id="1963359"/>
    <lineage>
        <taxon>Bacteria</taxon>
        <taxon>Pseudomonadati</taxon>
        <taxon>Pseudomonadota</taxon>
        <taxon>Alphaproteobacteria</taxon>
        <taxon>Hyphomicrobiales</taxon>
        <taxon>Brucellaceae</taxon>
        <taxon>Brucella/Ochrobactrum group</taxon>
        <taxon>Brucella</taxon>
    </lineage>
</organism>
<name>A0A916S1P3_9HYPH</name>
<reference evidence="2" key="2">
    <citation type="submission" date="2020-09" db="EMBL/GenBank/DDBJ databases">
        <authorList>
            <person name="Sun Q."/>
            <person name="Zhou Y."/>
        </authorList>
    </citation>
    <scope>NUCLEOTIDE SEQUENCE</scope>
    <source>
        <strain evidence="2">CGMCC 1.15082</strain>
    </source>
</reference>
<comment type="caution">
    <text evidence="2">The sequence shown here is derived from an EMBL/GenBank/DDBJ whole genome shotgun (WGS) entry which is preliminary data.</text>
</comment>
<dbReference type="RefSeq" id="WP_188821031.1">
    <property type="nucleotide sequence ID" value="NZ_BMHH01000001.1"/>
</dbReference>
<accession>A0A916S1P3</accession>
<feature type="domain" description="N-acetyltransferase" evidence="1">
    <location>
        <begin position="11"/>
        <end position="151"/>
    </location>
</feature>
<dbReference type="SUPFAM" id="SSF55729">
    <property type="entry name" value="Acyl-CoA N-acyltransferases (Nat)"/>
    <property type="match status" value="1"/>
</dbReference>
<protein>
    <submittedName>
        <fullName evidence="2">GNAT family acetyltransferase</fullName>
    </submittedName>
</protein>
<gene>
    <name evidence="2" type="ORF">GCM10011491_04610</name>
</gene>
<sequence>MGDGELQFVWSKLDELAPRDLYAVLKLRVDVFVVEQKCPYPELDGKDLDALHLRVLDDGALAAYLRILPPSGEGSARIGRVIVAPSHRGRRLGETIMREAVVYCRERFHDRDIEISAQSHLHGFYGSFGFVPVSEEYLEDGIPHIDMRLAA</sequence>
<dbReference type="Pfam" id="PF13673">
    <property type="entry name" value="Acetyltransf_10"/>
    <property type="match status" value="1"/>
</dbReference>
<dbReference type="Gene3D" id="3.40.630.30">
    <property type="match status" value="1"/>
</dbReference>
<dbReference type="GO" id="GO:0016747">
    <property type="term" value="F:acyltransferase activity, transferring groups other than amino-acyl groups"/>
    <property type="evidence" value="ECO:0007669"/>
    <property type="project" value="InterPro"/>
</dbReference>
<dbReference type="CDD" id="cd04301">
    <property type="entry name" value="NAT_SF"/>
    <property type="match status" value="1"/>
</dbReference>
<reference evidence="2" key="1">
    <citation type="journal article" date="2014" name="Int. J. Syst. Evol. Microbiol.">
        <title>Complete genome sequence of Corynebacterium casei LMG S-19264T (=DSM 44701T), isolated from a smear-ripened cheese.</title>
        <authorList>
            <consortium name="US DOE Joint Genome Institute (JGI-PGF)"/>
            <person name="Walter F."/>
            <person name="Albersmeier A."/>
            <person name="Kalinowski J."/>
            <person name="Ruckert C."/>
        </authorList>
    </citation>
    <scope>NUCLEOTIDE SEQUENCE</scope>
    <source>
        <strain evidence="2">CGMCC 1.15082</strain>
    </source>
</reference>
<proteinExistence type="predicted"/>
<keyword evidence="3" id="KW-1185">Reference proteome</keyword>
<evidence type="ECO:0000259" key="1">
    <source>
        <dbReference type="PROSITE" id="PS51186"/>
    </source>
</evidence>
<dbReference type="InterPro" id="IPR000182">
    <property type="entry name" value="GNAT_dom"/>
</dbReference>
<dbReference type="InterPro" id="IPR016181">
    <property type="entry name" value="Acyl_CoA_acyltransferase"/>
</dbReference>
<evidence type="ECO:0000313" key="3">
    <source>
        <dbReference type="Proteomes" id="UP000646478"/>
    </source>
</evidence>